<keyword evidence="3" id="KW-1185">Reference proteome</keyword>
<evidence type="ECO:0000313" key="2">
    <source>
        <dbReference type="EMBL" id="KAJ3577100.1"/>
    </source>
</evidence>
<feature type="compositionally biased region" description="Basic and acidic residues" evidence="1">
    <location>
        <begin position="86"/>
        <end position="100"/>
    </location>
</feature>
<dbReference type="AlphaFoldDB" id="A0A9W8NI69"/>
<protein>
    <submittedName>
        <fullName evidence="2">Uncharacterized protein</fullName>
    </submittedName>
</protein>
<comment type="caution">
    <text evidence="2">The sequence shown here is derived from an EMBL/GenBank/DDBJ whole genome shotgun (WGS) entry which is preliminary data.</text>
</comment>
<evidence type="ECO:0000256" key="1">
    <source>
        <dbReference type="SAM" id="MobiDB-lite"/>
    </source>
</evidence>
<proteinExistence type="predicted"/>
<organism evidence="2 3">
    <name type="scientific">Xylaria arbuscula</name>
    <dbReference type="NCBI Taxonomy" id="114810"/>
    <lineage>
        <taxon>Eukaryota</taxon>
        <taxon>Fungi</taxon>
        <taxon>Dikarya</taxon>
        <taxon>Ascomycota</taxon>
        <taxon>Pezizomycotina</taxon>
        <taxon>Sordariomycetes</taxon>
        <taxon>Xylariomycetidae</taxon>
        <taxon>Xylariales</taxon>
        <taxon>Xylariaceae</taxon>
        <taxon>Xylaria</taxon>
    </lineage>
</organism>
<sequence length="259" mass="29591">MATLPRERETHVSKIHELKKIAKPSSELLQPTAIFSPVDQEYRERAGEVRRRDDRTVRAEPPPTRRAEATTSCRCEPSRGRKKRTGGLDRDDGSDSERDNPTGLGGGNEGFVKRKKNRQLSIPEGDHDIKPKPTVCGCSTSLSLTPEEEQRVKLHRQISRQKRADENRWGRLLNARLANKGLTERCKEPLLKEARTSRQTGASNASEEKYFRANSFTFQLQQSQMDRYLDENLYHDIAEMDVIDENDYLSKGISKTRPT</sequence>
<name>A0A9W8NI69_9PEZI</name>
<reference evidence="2" key="1">
    <citation type="submission" date="2022-07" db="EMBL/GenBank/DDBJ databases">
        <title>Genome Sequence of Xylaria arbuscula.</title>
        <authorList>
            <person name="Buettner E."/>
        </authorList>
    </citation>
    <scope>NUCLEOTIDE SEQUENCE</scope>
    <source>
        <strain evidence="2">VT107</strain>
    </source>
</reference>
<gene>
    <name evidence="2" type="ORF">NPX13_g3467</name>
</gene>
<feature type="compositionally biased region" description="Basic and acidic residues" evidence="1">
    <location>
        <begin position="40"/>
        <end position="68"/>
    </location>
</feature>
<dbReference type="EMBL" id="JANPWZ010000435">
    <property type="protein sequence ID" value="KAJ3577100.1"/>
    <property type="molecule type" value="Genomic_DNA"/>
</dbReference>
<dbReference type="Proteomes" id="UP001148614">
    <property type="component" value="Unassembled WGS sequence"/>
</dbReference>
<feature type="region of interest" description="Disordered" evidence="1">
    <location>
        <begin position="32"/>
        <end position="114"/>
    </location>
</feature>
<evidence type="ECO:0000313" key="3">
    <source>
        <dbReference type="Proteomes" id="UP001148614"/>
    </source>
</evidence>
<accession>A0A9W8NI69</accession>